<feature type="compositionally biased region" description="Polar residues" evidence="1">
    <location>
        <begin position="21"/>
        <end position="56"/>
    </location>
</feature>
<comment type="caution">
    <text evidence="2">The sequence shown here is derived from an EMBL/GenBank/DDBJ whole genome shotgun (WGS) entry which is preliminary data.</text>
</comment>
<evidence type="ECO:0000313" key="2">
    <source>
        <dbReference type="EMBL" id="MBC3765057.1"/>
    </source>
</evidence>
<reference evidence="2" key="2">
    <citation type="submission" date="2020-08" db="EMBL/GenBank/DDBJ databases">
        <authorList>
            <person name="Lai Q."/>
        </authorList>
    </citation>
    <scope>NUCLEOTIDE SEQUENCE</scope>
    <source>
        <strain evidence="2">S27-2</strain>
    </source>
</reference>
<reference evidence="2" key="1">
    <citation type="journal article" date="2018" name="Int. J. Syst. Evol. Microbiol.">
        <title>Neptunicella marina gen. nov., sp. nov., isolated from surface seawater.</title>
        <authorList>
            <person name="Liu X."/>
            <person name="Lai Q."/>
            <person name="Du Y."/>
            <person name="Zhang X."/>
            <person name="Liu Z."/>
            <person name="Sun F."/>
            <person name="Shao Z."/>
        </authorList>
    </citation>
    <scope>NUCLEOTIDE SEQUENCE</scope>
    <source>
        <strain evidence="2">S27-2</strain>
    </source>
</reference>
<feature type="region of interest" description="Disordered" evidence="1">
    <location>
        <begin position="15"/>
        <end position="59"/>
    </location>
</feature>
<keyword evidence="3" id="KW-1185">Reference proteome</keyword>
<evidence type="ECO:0000256" key="1">
    <source>
        <dbReference type="SAM" id="MobiDB-lite"/>
    </source>
</evidence>
<dbReference type="Proteomes" id="UP000601768">
    <property type="component" value="Unassembled WGS sequence"/>
</dbReference>
<protein>
    <submittedName>
        <fullName evidence="2">Uncharacterized protein</fullName>
    </submittedName>
</protein>
<organism evidence="2 3">
    <name type="scientific">Neptunicella marina</name>
    <dbReference type="NCBI Taxonomy" id="2125989"/>
    <lineage>
        <taxon>Bacteria</taxon>
        <taxon>Pseudomonadati</taxon>
        <taxon>Pseudomonadota</taxon>
        <taxon>Gammaproteobacteria</taxon>
        <taxon>Alteromonadales</taxon>
        <taxon>Alteromonadaceae</taxon>
        <taxon>Neptunicella</taxon>
    </lineage>
</organism>
<name>A0A8J6ISS5_9ALTE</name>
<sequence length="91" mass="9755">MSISVAGSYNVFQHYTENKAQRQSTSVDGLNSGKSLPNDDTVSLSARAQGNAQTTPDGMPMMQFNYFGGPPTMVAPQGAGAVEEYAYRRMA</sequence>
<dbReference type="EMBL" id="JACNEP010000002">
    <property type="protein sequence ID" value="MBC3765057.1"/>
    <property type="molecule type" value="Genomic_DNA"/>
</dbReference>
<dbReference type="RefSeq" id="WP_186505517.1">
    <property type="nucleotide sequence ID" value="NZ_JACNEP010000002.1"/>
</dbReference>
<evidence type="ECO:0000313" key="3">
    <source>
        <dbReference type="Proteomes" id="UP000601768"/>
    </source>
</evidence>
<gene>
    <name evidence="2" type="ORF">H8B19_04150</name>
</gene>
<proteinExistence type="predicted"/>
<dbReference type="AlphaFoldDB" id="A0A8J6ISS5"/>
<accession>A0A8J6ISS5</accession>